<evidence type="ECO:0000256" key="1">
    <source>
        <dbReference type="SAM" id="MobiDB-lite"/>
    </source>
</evidence>
<sequence length="130" mass="15390">MIRSRFLIENDDEFEWAVRVIDRARTAVEKDHLQQINDLKPRLSVRDSKYRILQEKLVIDVSNTKKNALRLPNEHVKKNVDEICTEYKLPLIDFDFPDVPPNDEEIKISDSEEEYEETDGDENNSDIEEQ</sequence>
<gene>
    <name evidence="2" type="ORF">C5167_040655</name>
</gene>
<protein>
    <submittedName>
        <fullName evidence="2">Uncharacterized protein</fullName>
    </submittedName>
</protein>
<organism evidence="2 3">
    <name type="scientific">Papaver somniferum</name>
    <name type="common">Opium poppy</name>
    <dbReference type="NCBI Taxonomy" id="3469"/>
    <lineage>
        <taxon>Eukaryota</taxon>
        <taxon>Viridiplantae</taxon>
        <taxon>Streptophyta</taxon>
        <taxon>Embryophyta</taxon>
        <taxon>Tracheophyta</taxon>
        <taxon>Spermatophyta</taxon>
        <taxon>Magnoliopsida</taxon>
        <taxon>Ranunculales</taxon>
        <taxon>Papaveraceae</taxon>
        <taxon>Papaveroideae</taxon>
        <taxon>Papaver</taxon>
    </lineage>
</organism>
<name>A0A4Y7IIY7_PAPSO</name>
<reference evidence="2 3" key="1">
    <citation type="journal article" date="2018" name="Science">
        <title>The opium poppy genome and morphinan production.</title>
        <authorList>
            <person name="Guo L."/>
            <person name="Winzer T."/>
            <person name="Yang X."/>
            <person name="Li Y."/>
            <person name="Ning Z."/>
            <person name="He Z."/>
            <person name="Teodor R."/>
            <person name="Lu Y."/>
            <person name="Bowser T.A."/>
            <person name="Graham I.A."/>
            <person name="Ye K."/>
        </authorList>
    </citation>
    <scope>NUCLEOTIDE SEQUENCE [LARGE SCALE GENOMIC DNA]</scope>
    <source>
        <strain evidence="3">cv. HN1</strain>
        <tissue evidence="2">Leaves</tissue>
    </source>
</reference>
<keyword evidence="3" id="KW-1185">Reference proteome</keyword>
<dbReference type="Gramene" id="RZC47710">
    <property type="protein sequence ID" value="RZC47710"/>
    <property type="gene ID" value="C5167_040655"/>
</dbReference>
<dbReference type="Proteomes" id="UP000316621">
    <property type="component" value="Chromosome 1"/>
</dbReference>
<evidence type="ECO:0000313" key="2">
    <source>
        <dbReference type="EMBL" id="RZC47710.1"/>
    </source>
</evidence>
<feature type="region of interest" description="Disordered" evidence="1">
    <location>
        <begin position="95"/>
        <end position="130"/>
    </location>
</feature>
<accession>A0A4Y7IIY7</accession>
<proteinExistence type="predicted"/>
<dbReference type="EMBL" id="CM010715">
    <property type="protein sequence ID" value="RZC47710.1"/>
    <property type="molecule type" value="Genomic_DNA"/>
</dbReference>
<evidence type="ECO:0000313" key="3">
    <source>
        <dbReference type="Proteomes" id="UP000316621"/>
    </source>
</evidence>
<dbReference type="AlphaFoldDB" id="A0A4Y7IIY7"/>
<feature type="compositionally biased region" description="Acidic residues" evidence="1">
    <location>
        <begin position="111"/>
        <end position="130"/>
    </location>
</feature>